<name>A0A7S3J980_9SPIT</name>
<dbReference type="PANTHER" id="PTHR37523">
    <property type="entry name" value="METALLOPHOSPHOESTERASE"/>
    <property type="match status" value="1"/>
</dbReference>
<accession>A0A7S3J980</accession>
<sequence>MTHIGPYNSKSAIDTTFLSDKEQNVYSGSKTLEKILKENSSFILCNVHGHNHFSEKQTEVGGVPVINPNSLFTRKYGDYTFRLNSDSGKWELTDISLLEF</sequence>
<dbReference type="PANTHER" id="PTHR37523:SF1">
    <property type="entry name" value="CALCINEURIN-LIKE PHOSPHOESTERASE DOMAIN-CONTAINING PROTEIN"/>
    <property type="match status" value="1"/>
</dbReference>
<organism evidence="1">
    <name type="scientific">Euplotes harpa</name>
    <dbReference type="NCBI Taxonomy" id="151035"/>
    <lineage>
        <taxon>Eukaryota</taxon>
        <taxon>Sar</taxon>
        <taxon>Alveolata</taxon>
        <taxon>Ciliophora</taxon>
        <taxon>Intramacronucleata</taxon>
        <taxon>Spirotrichea</taxon>
        <taxon>Hypotrichia</taxon>
        <taxon>Euplotida</taxon>
        <taxon>Euplotidae</taxon>
        <taxon>Euplotes</taxon>
    </lineage>
</organism>
<reference evidence="1" key="1">
    <citation type="submission" date="2021-01" db="EMBL/GenBank/DDBJ databases">
        <authorList>
            <person name="Corre E."/>
            <person name="Pelletier E."/>
            <person name="Niang G."/>
            <person name="Scheremetjew M."/>
            <person name="Finn R."/>
            <person name="Kale V."/>
            <person name="Holt S."/>
            <person name="Cochrane G."/>
            <person name="Meng A."/>
            <person name="Brown T."/>
            <person name="Cohen L."/>
        </authorList>
    </citation>
    <scope>NUCLEOTIDE SEQUENCE</scope>
    <source>
        <strain evidence="1">FSP1.4</strain>
    </source>
</reference>
<evidence type="ECO:0000313" key="1">
    <source>
        <dbReference type="EMBL" id="CAE0347957.1"/>
    </source>
</evidence>
<dbReference type="AlphaFoldDB" id="A0A7S3J980"/>
<dbReference type="InterPro" id="IPR029052">
    <property type="entry name" value="Metallo-depent_PP-like"/>
</dbReference>
<proteinExistence type="predicted"/>
<dbReference type="EMBL" id="HBII01016204">
    <property type="protein sequence ID" value="CAE0347957.1"/>
    <property type="molecule type" value="Transcribed_RNA"/>
</dbReference>
<gene>
    <name evidence="1" type="ORF">EHAR0213_LOCUS6868</name>
</gene>
<protein>
    <submittedName>
        <fullName evidence="1">Uncharacterized protein</fullName>
    </submittedName>
</protein>
<dbReference type="SUPFAM" id="SSF56300">
    <property type="entry name" value="Metallo-dependent phosphatases"/>
    <property type="match status" value="1"/>
</dbReference>